<reference evidence="2 3" key="1">
    <citation type="submission" date="2020-11" db="EMBL/GenBank/DDBJ databases">
        <title>Draft genome sequencing of a Lachnospiraceae strain isolated from anoxic soil subjected to BSD treatment.</title>
        <authorList>
            <person name="Uek A."/>
            <person name="Tonouchi A."/>
        </authorList>
    </citation>
    <scope>NUCLEOTIDE SEQUENCE [LARGE SCALE GENOMIC DNA]</scope>
    <source>
        <strain evidence="2 3">TB5</strain>
    </source>
</reference>
<evidence type="ECO:0000256" key="1">
    <source>
        <dbReference type="SAM" id="MobiDB-lite"/>
    </source>
</evidence>
<dbReference type="RefSeq" id="WP_271715000.1">
    <property type="nucleotide sequence ID" value="NZ_AP024169.1"/>
</dbReference>
<accession>A0A7R7ICC7</accession>
<evidence type="ECO:0000313" key="3">
    <source>
        <dbReference type="Proteomes" id="UP000595897"/>
    </source>
</evidence>
<gene>
    <name evidence="2" type="ORF">bsdtb5_10310</name>
</gene>
<evidence type="ECO:0008006" key="4">
    <source>
        <dbReference type="Google" id="ProtNLM"/>
    </source>
</evidence>
<name>A0A7R7ICC7_9FIRM</name>
<proteinExistence type="predicted"/>
<feature type="region of interest" description="Disordered" evidence="1">
    <location>
        <begin position="1"/>
        <end position="64"/>
    </location>
</feature>
<dbReference type="EMBL" id="AP024169">
    <property type="protein sequence ID" value="BCN29736.1"/>
    <property type="molecule type" value="Genomic_DNA"/>
</dbReference>
<organism evidence="2 3">
    <name type="scientific">Anaeromicropila herbilytica</name>
    <dbReference type="NCBI Taxonomy" id="2785025"/>
    <lineage>
        <taxon>Bacteria</taxon>
        <taxon>Bacillati</taxon>
        <taxon>Bacillota</taxon>
        <taxon>Clostridia</taxon>
        <taxon>Lachnospirales</taxon>
        <taxon>Lachnospiraceae</taxon>
        <taxon>Anaeromicropila</taxon>
    </lineage>
</organism>
<keyword evidence="3" id="KW-1185">Reference proteome</keyword>
<dbReference type="Proteomes" id="UP000595897">
    <property type="component" value="Chromosome"/>
</dbReference>
<dbReference type="KEGG" id="ahb:bsdtb5_10310"/>
<protein>
    <recommendedName>
        <fullName evidence="4">Transporter</fullName>
    </recommendedName>
</protein>
<feature type="compositionally biased region" description="Basic and acidic residues" evidence="1">
    <location>
        <begin position="1"/>
        <end position="16"/>
    </location>
</feature>
<sequence>MNRDKFNFSYNKESEYHSQQLPPGRGGQNQPPMRNVEPPRMGGQPSSPPPNFTPEMPGMPGMNREQTFMAPEERGVQFRGGGRPIYQTGFNRRCLNRFTYIWLINGNAFWFYPINIGRQNVEGFRWRNDRWVYDRIQLRRILFSTCF</sequence>
<dbReference type="AlphaFoldDB" id="A0A7R7ICC7"/>
<evidence type="ECO:0000313" key="2">
    <source>
        <dbReference type="EMBL" id="BCN29736.1"/>
    </source>
</evidence>